<reference evidence="1" key="1">
    <citation type="submission" date="2023-07" db="EMBL/GenBank/DDBJ databases">
        <authorList>
            <consortium name="CYATHOMIX"/>
        </authorList>
    </citation>
    <scope>NUCLEOTIDE SEQUENCE</scope>
    <source>
        <strain evidence="1">N/A</strain>
    </source>
</reference>
<accession>A0AA36MEY6</accession>
<evidence type="ECO:0000313" key="2">
    <source>
        <dbReference type="Proteomes" id="UP001176961"/>
    </source>
</evidence>
<gene>
    <name evidence="1" type="ORF">CYNAS_LOCUS18935</name>
</gene>
<keyword evidence="2" id="KW-1185">Reference proteome</keyword>
<protein>
    <submittedName>
        <fullName evidence="1">Uncharacterized protein</fullName>
    </submittedName>
</protein>
<organism evidence="1 2">
    <name type="scientific">Cylicocyclus nassatus</name>
    <name type="common">Nematode worm</name>
    <dbReference type="NCBI Taxonomy" id="53992"/>
    <lineage>
        <taxon>Eukaryota</taxon>
        <taxon>Metazoa</taxon>
        <taxon>Ecdysozoa</taxon>
        <taxon>Nematoda</taxon>
        <taxon>Chromadorea</taxon>
        <taxon>Rhabditida</taxon>
        <taxon>Rhabditina</taxon>
        <taxon>Rhabditomorpha</taxon>
        <taxon>Strongyloidea</taxon>
        <taxon>Strongylidae</taxon>
        <taxon>Cylicocyclus</taxon>
    </lineage>
</organism>
<name>A0AA36MEY6_CYLNA</name>
<dbReference type="Proteomes" id="UP001176961">
    <property type="component" value="Unassembled WGS sequence"/>
</dbReference>
<evidence type="ECO:0000313" key="1">
    <source>
        <dbReference type="EMBL" id="CAJ0606952.1"/>
    </source>
</evidence>
<dbReference type="AlphaFoldDB" id="A0AA36MEY6"/>
<dbReference type="EMBL" id="CATQJL010000316">
    <property type="protein sequence ID" value="CAJ0606952.1"/>
    <property type="molecule type" value="Genomic_DNA"/>
</dbReference>
<sequence length="66" mass="7595">MLRAYSSTCYRPTLSISHSSRRRFSSDSSLMYQVCDRWTFKSLAVRIFTSSTRGSGPVHPSVVMWE</sequence>
<proteinExistence type="predicted"/>
<comment type="caution">
    <text evidence="1">The sequence shown here is derived from an EMBL/GenBank/DDBJ whole genome shotgun (WGS) entry which is preliminary data.</text>
</comment>